<name>X1D1M5_9ZZZZ</name>
<accession>X1D1M5</accession>
<dbReference type="InterPro" id="IPR023228">
    <property type="entry name" value="SAM_OH_AdoTrfase_N_sf"/>
</dbReference>
<dbReference type="InterPro" id="IPR046469">
    <property type="entry name" value="SAM_HAT_N"/>
</dbReference>
<feature type="non-terminal residue" evidence="2">
    <location>
        <position position="164"/>
    </location>
</feature>
<evidence type="ECO:0000313" key="2">
    <source>
        <dbReference type="EMBL" id="GAG90406.1"/>
    </source>
</evidence>
<dbReference type="SUPFAM" id="SSF102522">
    <property type="entry name" value="Bacterial fluorinating enzyme, N-terminal domain"/>
    <property type="match status" value="1"/>
</dbReference>
<dbReference type="PANTHER" id="PTHR35092:SF1">
    <property type="entry name" value="CHLORINASE MJ1651"/>
    <property type="match status" value="1"/>
</dbReference>
<dbReference type="Pfam" id="PF01887">
    <property type="entry name" value="SAM_HAT_N"/>
    <property type="match status" value="1"/>
</dbReference>
<evidence type="ECO:0000259" key="1">
    <source>
        <dbReference type="Pfam" id="PF01887"/>
    </source>
</evidence>
<dbReference type="InterPro" id="IPR002747">
    <property type="entry name" value="SAM_OH_AdoTrfase"/>
</dbReference>
<dbReference type="Gene3D" id="3.40.50.10790">
    <property type="entry name" value="S-adenosyl-l-methionine hydroxide adenosyltransferase, N-terminal"/>
    <property type="match status" value="1"/>
</dbReference>
<protein>
    <recommendedName>
        <fullName evidence="1">S-adenosyl-l-methionine hydroxide adenosyltransferase N-terminal domain-containing protein</fullName>
    </recommendedName>
</protein>
<comment type="caution">
    <text evidence="2">The sequence shown here is derived from an EMBL/GenBank/DDBJ whole genome shotgun (WGS) entry which is preliminary data.</text>
</comment>
<dbReference type="PANTHER" id="PTHR35092">
    <property type="entry name" value="CHLORINASE MJ1651"/>
    <property type="match status" value="1"/>
</dbReference>
<dbReference type="EMBL" id="BART01028426">
    <property type="protein sequence ID" value="GAG90406.1"/>
    <property type="molecule type" value="Genomic_DNA"/>
</dbReference>
<gene>
    <name evidence="2" type="ORF">S01H4_50123</name>
</gene>
<reference evidence="2" key="1">
    <citation type="journal article" date="2014" name="Front. Microbiol.">
        <title>High frequency of phylogenetically diverse reductive dehalogenase-homologous genes in deep subseafloor sedimentary metagenomes.</title>
        <authorList>
            <person name="Kawai M."/>
            <person name="Futagami T."/>
            <person name="Toyoda A."/>
            <person name="Takaki Y."/>
            <person name="Nishi S."/>
            <person name="Hori S."/>
            <person name="Arai W."/>
            <person name="Tsubouchi T."/>
            <person name="Morono Y."/>
            <person name="Uchiyama I."/>
            <person name="Ito T."/>
            <person name="Fujiyama A."/>
            <person name="Inagaki F."/>
            <person name="Takami H."/>
        </authorList>
    </citation>
    <scope>NUCLEOTIDE SEQUENCE</scope>
    <source>
        <strain evidence="2">Expedition CK06-06</strain>
    </source>
</reference>
<organism evidence="2">
    <name type="scientific">marine sediment metagenome</name>
    <dbReference type="NCBI Taxonomy" id="412755"/>
    <lineage>
        <taxon>unclassified sequences</taxon>
        <taxon>metagenomes</taxon>
        <taxon>ecological metagenomes</taxon>
    </lineage>
</organism>
<proteinExistence type="predicted"/>
<feature type="domain" description="S-adenosyl-l-methionine hydroxide adenosyltransferase N-terminal" evidence="1">
    <location>
        <begin position="2"/>
        <end position="117"/>
    </location>
</feature>
<sequence length="164" mass="18539">MIYRCAKDAKIVDLCHTIQPQSIIEGSWILKNNYKYFPKGATFCCVVDPSVGTKRKAIVVKTKNYYFVGPDNGLMWEALAEQKIIEIRKIKASADASGTFHGRDVFAKAAAQIEKGKFEGTGDKTEMIEKLELYRNDREGIVVRIDRFGNIITNLARQGKNKYP</sequence>
<dbReference type="AlphaFoldDB" id="X1D1M5"/>